<comment type="caution">
    <text evidence="1">The sequence shown here is derived from an EMBL/GenBank/DDBJ whole genome shotgun (WGS) entry which is preliminary data.</text>
</comment>
<keyword evidence="2" id="KW-1185">Reference proteome</keyword>
<evidence type="ECO:0000313" key="2">
    <source>
        <dbReference type="Proteomes" id="UP000266841"/>
    </source>
</evidence>
<evidence type="ECO:0000313" key="1">
    <source>
        <dbReference type="EMBL" id="EJK51848.1"/>
    </source>
</evidence>
<dbReference type="Proteomes" id="UP000266841">
    <property type="component" value="Unassembled WGS sequence"/>
</dbReference>
<accession>K0RDP2</accession>
<dbReference type="EMBL" id="AGNL01040910">
    <property type="protein sequence ID" value="EJK51848.1"/>
    <property type="molecule type" value="Genomic_DNA"/>
</dbReference>
<feature type="non-terminal residue" evidence="1">
    <location>
        <position position="1"/>
    </location>
</feature>
<reference evidence="1 2" key="1">
    <citation type="journal article" date="2012" name="Genome Biol.">
        <title>Genome and low-iron response of an oceanic diatom adapted to chronic iron limitation.</title>
        <authorList>
            <person name="Lommer M."/>
            <person name="Specht M."/>
            <person name="Roy A.S."/>
            <person name="Kraemer L."/>
            <person name="Andreson R."/>
            <person name="Gutowska M.A."/>
            <person name="Wolf J."/>
            <person name="Bergner S.V."/>
            <person name="Schilhabel M.B."/>
            <person name="Klostermeier U.C."/>
            <person name="Beiko R.G."/>
            <person name="Rosenstiel P."/>
            <person name="Hippler M."/>
            <person name="Laroche J."/>
        </authorList>
    </citation>
    <scope>NUCLEOTIDE SEQUENCE [LARGE SCALE GENOMIC DNA]</scope>
    <source>
        <strain evidence="1 2">CCMP1005</strain>
    </source>
</reference>
<protein>
    <submittedName>
        <fullName evidence="1">Uncharacterized protein</fullName>
    </submittedName>
</protein>
<proteinExistence type="predicted"/>
<organism evidence="1 2">
    <name type="scientific">Thalassiosira oceanica</name>
    <name type="common">Marine diatom</name>
    <dbReference type="NCBI Taxonomy" id="159749"/>
    <lineage>
        <taxon>Eukaryota</taxon>
        <taxon>Sar</taxon>
        <taxon>Stramenopiles</taxon>
        <taxon>Ochrophyta</taxon>
        <taxon>Bacillariophyta</taxon>
        <taxon>Coscinodiscophyceae</taxon>
        <taxon>Thalassiosirophycidae</taxon>
        <taxon>Thalassiosirales</taxon>
        <taxon>Thalassiosiraceae</taxon>
        <taxon>Thalassiosira</taxon>
    </lineage>
</organism>
<sequence length="222" mass="23849">PDYAERLKANVRKSVAEEPLPPAARLGELRQGKRLKAEVPWPRRQSGSEAITDTGPLVWGIRSDPSRPAALLHNVRPGRSTVTRPYRFHAAADELCFSYAFSSSVGAGVLSVSVFVSISVLPPGTWRVNKGRGALPGKAGLVDVVSWVDDSQAIPVDVERGGISTSIQGMADLALYDRNVRGGRGAWLEAGLWPRKWASGVNLSFGFGNVILSPWKQGPGRG</sequence>
<name>K0RDP2_THAOC</name>
<dbReference type="AlphaFoldDB" id="K0RDP2"/>
<gene>
    <name evidence="1" type="ORF">THAOC_28942</name>
</gene>